<evidence type="ECO:0000313" key="3">
    <source>
        <dbReference type="EMBL" id="CAF5109998.1"/>
    </source>
</evidence>
<dbReference type="GO" id="GO:0005634">
    <property type="term" value="C:nucleus"/>
    <property type="evidence" value="ECO:0007669"/>
    <property type="project" value="TreeGrafter"/>
</dbReference>
<accession>A0A820F6Z8</accession>
<evidence type="ECO:0000313" key="2">
    <source>
        <dbReference type="EMBL" id="CAF4259692.1"/>
    </source>
</evidence>
<comment type="caution">
    <text evidence="2">The sequence shown here is derived from an EMBL/GenBank/DDBJ whole genome shotgun (WGS) entry which is preliminary data.</text>
</comment>
<dbReference type="EMBL" id="CAJOBI010259425">
    <property type="protein sequence ID" value="CAF5119211.1"/>
    <property type="molecule type" value="Genomic_DNA"/>
</dbReference>
<evidence type="ECO:0000313" key="5">
    <source>
        <dbReference type="EMBL" id="CAF5195383.1"/>
    </source>
</evidence>
<feature type="non-terminal residue" evidence="2">
    <location>
        <position position="1"/>
    </location>
</feature>
<dbReference type="EMBL" id="CAJOBJ010341322">
    <property type="protein sequence ID" value="CAF5195383.1"/>
    <property type="molecule type" value="Genomic_DNA"/>
</dbReference>
<dbReference type="AlphaFoldDB" id="A0A820F6Z8"/>
<dbReference type="EMBL" id="CAJOBH010241212">
    <property type="protein sequence ID" value="CAF5109998.1"/>
    <property type="molecule type" value="Genomic_DNA"/>
</dbReference>
<organism evidence="2 6">
    <name type="scientific">Rotaria magnacalcarata</name>
    <dbReference type="NCBI Taxonomy" id="392030"/>
    <lineage>
        <taxon>Eukaryota</taxon>
        <taxon>Metazoa</taxon>
        <taxon>Spiralia</taxon>
        <taxon>Gnathifera</taxon>
        <taxon>Rotifera</taxon>
        <taxon>Eurotatoria</taxon>
        <taxon>Bdelloidea</taxon>
        <taxon>Philodinida</taxon>
        <taxon>Philodinidae</taxon>
        <taxon>Rotaria</taxon>
    </lineage>
</organism>
<dbReference type="Proteomes" id="UP000681720">
    <property type="component" value="Unassembled WGS sequence"/>
</dbReference>
<dbReference type="Proteomes" id="UP000676336">
    <property type="component" value="Unassembled WGS sequence"/>
</dbReference>
<dbReference type="PANTHER" id="PTHR21564:SF5">
    <property type="entry name" value="SCRIBBLER, ISOFORM J"/>
    <property type="match status" value="1"/>
</dbReference>
<dbReference type="GO" id="GO:0006357">
    <property type="term" value="P:regulation of transcription by RNA polymerase II"/>
    <property type="evidence" value="ECO:0007669"/>
    <property type="project" value="TreeGrafter"/>
</dbReference>
<dbReference type="PANTHER" id="PTHR21564">
    <property type="entry name" value="BRAKELESS PROTEIN"/>
    <property type="match status" value="1"/>
</dbReference>
<name>A0A820F6Z8_9BILA</name>
<dbReference type="Proteomes" id="UP000663866">
    <property type="component" value="Unassembled WGS sequence"/>
</dbReference>
<evidence type="ECO:0000313" key="6">
    <source>
        <dbReference type="Proteomes" id="UP000663866"/>
    </source>
</evidence>
<gene>
    <name evidence="3" type="ORF">BYL167_LOCUS65554</name>
    <name evidence="5" type="ORF">GIL414_LOCUS74656</name>
    <name evidence="2" type="ORF">OVN521_LOCUS29493</name>
    <name evidence="4" type="ORF">SMN809_LOCUS62440</name>
</gene>
<protein>
    <submittedName>
        <fullName evidence="2">Uncharacterized protein</fullName>
    </submittedName>
</protein>
<feature type="compositionally biased region" description="Polar residues" evidence="1">
    <location>
        <begin position="45"/>
        <end position="59"/>
    </location>
</feature>
<proteinExistence type="predicted"/>
<feature type="compositionally biased region" description="Polar residues" evidence="1">
    <location>
        <begin position="131"/>
        <end position="140"/>
    </location>
</feature>
<feature type="region of interest" description="Disordered" evidence="1">
    <location>
        <begin position="42"/>
        <end position="140"/>
    </location>
</feature>
<evidence type="ECO:0000256" key="1">
    <source>
        <dbReference type="SAM" id="MobiDB-lite"/>
    </source>
</evidence>
<dbReference type="Proteomes" id="UP000681967">
    <property type="component" value="Unassembled WGS sequence"/>
</dbReference>
<sequence length="180" mass="19897">MMNLLIEQRPTAITSNIQQQLSNQNVVNNSLSSSPLILKIKRQTTKQQSNHTSSTSLSMANDDNNSDNSRLTTHNQRLKRPSTNQTIRRPSSPAFNGKQQSTKRSVTIDNNNNDLNPNSDDMSSKKRFKQNDLNQSSTTKVDASVETVSIGLATEPDQLGPCEPGTSVILEGIVWNETDN</sequence>
<evidence type="ECO:0000313" key="4">
    <source>
        <dbReference type="EMBL" id="CAF5119211.1"/>
    </source>
</evidence>
<keyword evidence="6" id="KW-1185">Reference proteome</keyword>
<reference evidence="2" key="1">
    <citation type="submission" date="2021-02" db="EMBL/GenBank/DDBJ databases">
        <authorList>
            <person name="Nowell W R."/>
        </authorList>
    </citation>
    <scope>NUCLEOTIDE SEQUENCE</scope>
</reference>
<dbReference type="InterPro" id="IPR040010">
    <property type="entry name" value="ZN608/ZN609"/>
</dbReference>
<dbReference type="EMBL" id="CAJOBG010009145">
    <property type="protein sequence ID" value="CAF4259692.1"/>
    <property type="molecule type" value="Genomic_DNA"/>
</dbReference>
<feature type="compositionally biased region" description="Low complexity" evidence="1">
    <location>
        <begin position="109"/>
        <end position="121"/>
    </location>
</feature>
<feature type="compositionally biased region" description="Polar residues" evidence="1">
    <location>
        <begin position="70"/>
        <end position="108"/>
    </location>
</feature>